<dbReference type="Proteomes" id="UP001195483">
    <property type="component" value="Unassembled WGS sequence"/>
</dbReference>
<sequence>MVIYILLCLILLLFRGIQTQDETNYAEYDSYASVNNAIRNIFKNRITAGNTKCRADHHCGRHGEDYSWCYTDYSWEYCCEGPCIKAGREEVPTMTCHAGSLDAYCGSSGDTAADGTTCHPSHPCGTHGGSRFGYFWCYDQHKRVKHCCNPHDECSKKGYNNHWCKTTIHTGDSWAHCTPKEQK</sequence>
<reference evidence="2" key="1">
    <citation type="journal article" date="2021" name="Genome Biol. Evol.">
        <title>A High-Quality Reference Genome for a Parasitic Bivalve with Doubly Uniparental Inheritance (Bivalvia: Unionida).</title>
        <authorList>
            <person name="Smith C.H."/>
        </authorList>
    </citation>
    <scope>NUCLEOTIDE SEQUENCE</scope>
    <source>
        <strain evidence="2">CHS0354</strain>
    </source>
</reference>
<comment type="caution">
    <text evidence="2">The sequence shown here is derived from an EMBL/GenBank/DDBJ whole genome shotgun (WGS) entry which is preliminary data.</text>
</comment>
<dbReference type="AlphaFoldDB" id="A0AAE0TIH9"/>
<evidence type="ECO:0000313" key="2">
    <source>
        <dbReference type="EMBL" id="KAK3611062.1"/>
    </source>
</evidence>
<name>A0AAE0TIH9_9BIVA</name>
<evidence type="ECO:0000256" key="1">
    <source>
        <dbReference type="SAM" id="SignalP"/>
    </source>
</evidence>
<feature type="chain" id="PRO_5042167234" evidence="1">
    <location>
        <begin position="20"/>
        <end position="183"/>
    </location>
</feature>
<proteinExistence type="predicted"/>
<dbReference type="EMBL" id="JAEAOA010001707">
    <property type="protein sequence ID" value="KAK3611062.1"/>
    <property type="molecule type" value="Genomic_DNA"/>
</dbReference>
<reference evidence="2" key="2">
    <citation type="journal article" date="2021" name="Genome Biol. Evol.">
        <title>Developing a high-quality reference genome for a parasitic bivalve with doubly uniparental inheritance (Bivalvia: Unionida).</title>
        <authorList>
            <person name="Smith C.H."/>
        </authorList>
    </citation>
    <scope>NUCLEOTIDE SEQUENCE</scope>
    <source>
        <strain evidence="2">CHS0354</strain>
        <tissue evidence="2">Mantle</tissue>
    </source>
</reference>
<reference evidence="2" key="3">
    <citation type="submission" date="2023-05" db="EMBL/GenBank/DDBJ databases">
        <authorList>
            <person name="Smith C.H."/>
        </authorList>
    </citation>
    <scope>NUCLEOTIDE SEQUENCE</scope>
    <source>
        <strain evidence="2">CHS0354</strain>
        <tissue evidence="2">Mantle</tissue>
    </source>
</reference>
<keyword evidence="1" id="KW-0732">Signal</keyword>
<protein>
    <submittedName>
        <fullName evidence="2">Uncharacterized protein</fullName>
    </submittedName>
</protein>
<organism evidence="2 3">
    <name type="scientific">Potamilus streckersoni</name>
    <dbReference type="NCBI Taxonomy" id="2493646"/>
    <lineage>
        <taxon>Eukaryota</taxon>
        <taxon>Metazoa</taxon>
        <taxon>Spiralia</taxon>
        <taxon>Lophotrochozoa</taxon>
        <taxon>Mollusca</taxon>
        <taxon>Bivalvia</taxon>
        <taxon>Autobranchia</taxon>
        <taxon>Heteroconchia</taxon>
        <taxon>Palaeoheterodonta</taxon>
        <taxon>Unionida</taxon>
        <taxon>Unionoidea</taxon>
        <taxon>Unionidae</taxon>
        <taxon>Ambleminae</taxon>
        <taxon>Lampsilini</taxon>
        <taxon>Potamilus</taxon>
    </lineage>
</organism>
<evidence type="ECO:0000313" key="3">
    <source>
        <dbReference type="Proteomes" id="UP001195483"/>
    </source>
</evidence>
<gene>
    <name evidence="2" type="ORF">CHS0354_028543</name>
</gene>
<keyword evidence="3" id="KW-1185">Reference proteome</keyword>
<feature type="signal peptide" evidence="1">
    <location>
        <begin position="1"/>
        <end position="19"/>
    </location>
</feature>
<accession>A0AAE0TIH9</accession>